<dbReference type="EMBL" id="JALHLF010000067">
    <property type="protein sequence ID" value="MCJ2183934.1"/>
    <property type="molecule type" value="Genomic_DNA"/>
</dbReference>
<dbReference type="InterPro" id="IPR036390">
    <property type="entry name" value="WH_DNA-bd_sf"/>
</dbReference>
<dbReference type="Gene3D" id="1.10.10.10">
    <property type="entry name" value="Winged helix-like DNA-binding domain superfamily/Winged helix DNA-binding domain"/>
    <property type="match status" value="1"/>
</dbReference>
<name>A0ABT0BFW9_9SPHN</name>
<dbReference type="InterPro" id="IPR036388">
    <property type="entry name" value="WH-like_DNA-bd_sf"/>
</dbReference>
<sequence>MAELTAIEFTVLMQILDRTVGWQNRSRTIGLSHLLNGGRHYAGIGHAVKKSSLMNALRSLEDRGIIERRRSSHHNQMKEYRVNLDWMPSGRSEEQDGCGDGWAPDEEGYAPSLYDLQNQST</sequence>
<protein>
    <recommendedName>
        <fullName evidence="4">MarR family transcriptional regulator</fullName>
    </recommendedName>
</protein>
<keyword evidence="3" id="KW-1185">Reference proteome</keyword>
<dbReference type="Proteomes" id="UP001162881">
    <property type="component" value="Unassembled WGS sequence"/>
</dbReference>
<evidence type="ECO:0000313" key="3">
    <source>
        <dbReference type="Proteomes" id="UP001162881"/>
    </source>
</evidence>
<reference evidence="2" key="1">
    <citation type="submission" date="2022-03" db="EMBL/GenBank/DDBJ databases">
        <title>Identification of a novel bacterium isolated from mangrove sediments.</title>
        <authorList>
            <person name="Pan X."/>
        </authorList>
    </citation>
    <scope>NUCLEOTIDE SEQUENCE</scope>
    <source>
        <strain evidence="2">B1949</strain>
    </source>
</reference>
<evidence type="ECO:0008006" key="4">
    <source>
        <dbReference type="Google" id="ProtNLM"/>
    </source>
</evidence>
<organism evidence="2 3">
    <name type="scientific">Novosphingobium organovorum</name>
    <dbReference type="NCBI Taxonomy" id="2930092"/>
    <lineage>
        <taxon>Bacteria</taxon>
        <taxon>Pseudomonadati</taxon>
        <taxon>Pseudomonadota</taxon>
        <taxon>Alphaproteobacteria</taxon>
        <taxon>Sphingomonadales</taxon>
        <taxon>Sphingomonadaceae</taxon>
        <taxon>Novosphingobium</taxon>
    </lineage>
</organism>
<evidence type="ECO:0000256" key="1">
    <source>
        <dbReference type="SAM" id="MobiDB-lite"/>
    </source>
</evidence>
<gene>
    <name evidence="2" type="ORF">MTR62_14700</name>
</gene>
<comment type="caution">
    <text evidence="2">The sequence shown here is derived from an EMBL/GenBank/DDBJ whole genome shotgun (WGS) entry which is preliminary data.</text>
</comment>
<feature type="region of interest" description="Disordered" evidence="1">
    <location>
        <begin position="88"/>
        <end position="121"/>
    </location>
</feature>
<accession>A0ABT0BFW9</accession>
<proteinExistence type="predicted"/>
<evidence type="ECO:0000313" key="2">
    <source>
        <dbReference type="EMBL" id="MCJ2183934.1"/>
    </source>
</evidence>
<dbReference type="SUPFAM" id="SSF46785">
    <property type="entry name" value="Winged helix' DNA-binding domain"/>
    <property type="match status" value="1"/>
</dbReference>
<dbReference type="RefSeq" id="WP_244022258.1">
    <property type="nucleotide sequence ID" value="NZ_JALHLF010000067.1"/>
</dbReference>